<protein>
    <submittedName>
        <fullName evidence="1">Uncharacterized protein</fullName>
    </submittedName>
</protein>
<sequence>MSTSPSLALVFGQFHLLPIKCATYELKFNVEDLLVRKTLVRHIQVKVYVGIILQYKKCFSVCMHECLCKSMSTWDREVHFPHICVFTYKKVKERNFCIKIAMQTLESIVWRIELLLINRHKCVHKIILHSVNCVLIHKTQYYSTYTTKISQALLPESMEADEMAFQVAWENLFSSACKVMQCGKYLAIQQNIF</sequence>
<comment type="caution">
    <text evidence="1">The sequence shown here is derived from an EMBL/GenBank/DDBJ whole genome shotgun (WGS) entry which is preliminary data.</text>
</comment>
<dbReference type="EMBL" id="APAU02000142">
    <property type="protein sequence ID" value="EUB55827.1"/>
    <property type="molecule type" value="Genomic_DNA"/>
</dbReference>
<dbReference type="CTD" id="36345016"/>
<keyword evidence="2" id="KW-1185">Reference proteome</keyword>
<name>W6UBL0_ECHGR</name>
<dbReference type="RefSeq" id="XP_024347023.1">
    <property type="nucleotide sequence ID" value="XM_024498550.1"/>
</dbReference>
<organism evidence="1 2">
    <name type="scientific">Echinococcus granulosus</name>
    <name type="common">Hydatid tapeworm</name>
    <dbReference type="NCBI Taxonomy" id="6210"/>
    <lineage>
        <taxon>Eukaryota</taxon>
        <taxon>Metazoa</taxon>
        <taxon>Spiralia</taxon>
        <taxon>Lophotrochozoa</taxon>
        <taxon>Platyhelminthes</taxon>
        <taxon>Cestoda</taxon>
        <taxon>Eucestoda</taxon>
        <taxon>Cyclophyllidea</taxon>
        <taxon>Taeniidae</taxon>
        <taxon>Echinococcus</taxon>
        <taxon>Echinococcus granulosus group</taxon>
    </lineage>
</organism>
<accession>W6UBL0</accession>
<dbReference type="KEGG" id="egl:EGR_09301"/>
<dbReference type="AlphaFoldDB" id="W6UBL0"/>
<dbReference type="Proteomes" id="UP000019149">
    <property type="component" value="Unassembled WGS sequence"/>
</dbReference>
<evidence type="ECO:0000313" key="1">
    <source>
        <dbReference type="EMBL" id="EUB55827.1"/>
    </source>
</evidence>
<gene>
    <name evidence="1" type="ORF">EGR_09301</name>
</gene>
<reference evidence="1 2" key="1">
    <citation type="journal article" date="2013" name="Nat. Genet.">
        <title>The genome of the hydatid tapeworm Echinococcus granulosus.</title>
        <authorList>
            <person name="Zheng H."/>
            <person name="Zhang W."/>
            <person name="Zhang L."/>
            <person name="Zhang Z."/>
            <person name="Li J."/>
            <person name="Lu G."/>
            <person name="Zhu Y."/>
            <person name="Wang Y."/>
            <person name="Huang Y."/>
            <person name="Liu J."/>
            <person name="Kang H."/>
            <person name="Chen J."/>
            <person name="Wang L."/>
            <person name="Chen A."/>
            <person name="Yu S."/>
            <person name="Gao Z."/>
            <person name="Jin L."/>
            <person name="Gu W."/>
            <person name="Wang Z."/>
            <person name="Zhao L."/>
            <person name="Shi B."/>
            <person name="Wen H."/>
            <person name="Lin R."/>
            <person name="Jones M.K."/>
            <person name="Brejova B."/>
            <person name="Vinar T."/>
            <person name="Zhao G."/>
            <person name="McManus D.P."/>
            <person name="Chen Z."/>
            <person name="Zhou Y."/>
            <person name="Wang S."/>
        </authorList>
    </citation>
    <scope>NUCLEOTIDE SEQUENCE [LARGE SCALE GENOMIC DNA]</scope>
</reference>
<evidence type="ECO:0000313" key="2">
    <source>
        <dbReference type="Proteomes" id="UP000019149"/>
    </source>
</evidence>
<proteinExistence type="predicted"/>
<dbReference type="GeneID" id="36345016"/>